<comment type="caution">
    <text evidence="1">The sequence shown here is derived from an EMBL/GenBank/DDBJ whole genome shotgun (WGS) entry which is preliminary data.</text>
</comment>
<dbReference type="AlphaFoldDB" id="A0A0D8BHF4"/>
<protein>
    <submittedName>
        <fullName evidence="1">Uncharacterized protein</fullName>
    </submittedName>
</protein>
<dbReference type="RefSeq" id="WP_044884850.1">
    <property type="nucleotide sequence ID" value="NZ_JYFN01000013.1"/>
</dbReference>
<name>A0A0D8BHF4_9ACTN</name>
<dbReference type="OrthoDB" id="3217110at2"/>
<gene>
    <name evidence="1" type="ORF">FF36_02206</name>
</gene>
<proteinExistence type="predicted"/>
<reference evidence="2" key="1">
    <citation type="submission" date="2015-02" db="EMBL/GenBank/DDBJ databases">
        <title>Draft Genome of Frankia sp. CpI1-S.</title>
        <authorList>
            <person name="Oshone R.T."/>
            <person name="Ngom M."/>
            <person name="Ghodhbane-Gtari F."/>
            <person name="Gtari M."/>
            <person name="Morris K."/>
            <person name="Thomas K."/>
            <person name="Sen A."/>
            <person name="Tisa L.S."/>
        </authorList>
    </citation>
    <scope>NUCLEOTIDE SEQUENCE [LARGE SCALE GENOMIC DNA]</scope>
    <source>
        <strain evidence="2">CpI1-S</strain>
    </source>
</reference>
<evidence type="ECO:0000313" key="2">
    <source>
        <dbReference type="Proteomes" id="UP000032545"/>
    </source>
</evidence>
<reference evidence="1 2" key="2">
    <citation type="journal article" date="2016" name="Genome Announc.">
        <title>Permanent Draft Genome Sequences for Two Variants of Frankia sp. Strain CpI1, the First Frankia Strain Isolated from Root Nodules of Comptonia peregrina.</title>
        <authorList>
            <person name="Oshone R."/>
            <person name="Hurst S.G.IV."/>
            <person name="Abebe-Akele F."/>
            <person name="Simpson S."/>
            <person name="Morris K."/>
            <person name="Thomas W.K."/>
            <person name="Tisa L.S."/>
        </authorList>
    </citation>
    <scope>NUCLEOTIDE SEQUENCE [LARGE SCALE GENOMIC DNA]</scope>
    <source>
        <strain evidence="2">CpI1-S</strain>
    </source>
</reference>
<organism evidence="1 2">
    <name type="scientific">Frankia torreyi</name>
    <dbReference type="NCBI Taxonomy" id="1856"/>
    <lineage>
        <taxon>Bacteria</taxon>
        <taxon>Bacillati</taxon>
        <taxon>Actinomycetota</taxon>
        <taxon>Actinomycetes</taxon>
        <taxon>Frankiales</taxon>
        <taxon>Frankiaceae</taxon>
        <taxon>Frankia</taxon>
    </lineage>
</organism>
<accession>A0A0D8BHF4</accession>
<sequence>MANHRVAIVGTFVEPIGMVRSAVGGAIGGAVGAAVAASGSADGAMLARGQIGYLGVFPGEVILFAAKRGAFRPKPTETMIAAAPRPAVRLAQLNKAKVAGVFEIHLHDGTAWRFEVPRVHLGGAQKVAAMLSQNTY</sequence>
<dbReference type="PATRIC" id="fig|1502723.3.peg.1171"/>
<evidence type="ECO:0000313" key="1">
    <source>
        <dbReference type="EMBL" id="KJE23500.1"/>
    </source>
</evidence>
<dbReference type="Proteomes" id="UP000032545">
    <property type="component" value="Unassembled WGS sequence"/>
</dbReference>
<keyword evidence="2" id="KW-1185">Reference proteome</keyword>
<dbReference type="EMBL" id="JYFN01000013">
    <property type="protein sequence ID" value="KJE23500.1"/>
    <property type="molecule type" value="Genomic_DNA"/>
</dbReference>